<gene>
    <name evidence="2" type="ORF">OVY01_08480</name>
</gene>
<proteinExistence type="predicted"/>
<dbReference type="RefSeq" id="WP_267847023.1">
    <property type="nucleotide sequence ID" value="NZ_JAPMXC010000001.1"/>
</dbReference>
<name>A0ABT3ZL60_9BURK</name>
<sequence length="151" mass="16292">MIDLSSQPYALDRGLDRIDYVNDQPLDALPAGLTTLLPPGRQASASLRQLLDRPDLTDYLESAFEPQLTDHALLGPQVFSQALHGVAQELQRTLGAAARSDAARETSPGAATDNGAGAGGDRILARALRVVRRELDLRAEVTMNWNLLHKG</sequence>
<dbReference type="Pfam" id="PF09474">
    <property type="entry name" value="Type_III_YscX"/>
    <property type="match status" value="1"/>
</dbReference>
<feature type="compositionally biased region" description="Low complexity" evidence="1">
    <location>
        <begin position="109"/>
        <end position="118"/>
    </location>
</feature>
<comment type="caution">
    <text evidence="2">The sequence shown here is derived from an EMBL/GenBank/DDBJ whole genome shotgun (WGS) entry which is preliminary data.</text>
</comment>
<accession>A0ABT3ZL60</accession>
<keyword evidence="3" id="KW-1185">Reference proteome</keyword>
<dbReference type="InterPro" id="IPR012672">
    <property type="entry name" value="T3SS_YscX"/>
</dbReference>
<evidence type="ECO:0000313" key="3">
    <source>
        <dbReference type="Proteomes" id="UP001082899"/>
    </source>
</evidence>
<dbReference type="EMBL" id="JAPMXC010000001">
    <property type="protein sequence ID" value="MCY0387269.1"/>
    <property type="molecule type" value="Genomic_DNA"/>
</dbReference>
<organism evidence="2 3">
    <name type="scientific">Robbsia betulipollinis</name>
    <dbReference type="NCBI Taxonomy" id="2981849"/>
    <lineage>
        <taxon>Bacteria</taxon>
        <taxon>Pseudomonadati</taxon>
        <taxon>Pseudomonadota</taxon>
        <taxon>Betaproteobacteria</taxon>
        <taxon>Burkholderiales</taxon>
        <taxon>Burkholderiaceae</taxon>
        <taxon>Robbsia</taxon>
    </lineage>
</organism>
<feature type="region of interest" description="Disordered" evidence="1">
    <location>
        <begin position="97"/>
        <end position="118"/>
    </location>
</feature>
<evidence type="ECO:0000313" key="2">
    <source>
        <dbReference type="EMBL" id="MCY0387269.1"/>
    </source>
</evidence>
<protein>
    <submittedName>
        <fullName evidence="2">Uncharacterized protein</fullName>
    </submittedName>
</protein>
<evidence type="ECO:0000256" key="1">
    <source>
        <dbReference type="SAM" id="MobiDB-lite"/>
    </source>
</evidence>
<reference evidence="2" key="1">
    <citation type="submission" date="2022-11" db="EMBL/GenBank/DDBJ databases">
        <title>Robbsia betulipollinis sp. nov., isolated from pollen of birch (Betula pendula).</title>
        <authorList>
            <person name="Shi H."/>
            <person name="Ambika Manirajan B."/>
            <person name="Ratering S."/>
            <person name="Geissler-Plaum R."/>
            <person name="Schnell S."/>
        </authorList>
    </citation>
    <scope>NUCLEOTIDE SEQUENCE</scope>
    <source>
        <strain evidence="2">Bb-Pol-6</strain>
    </source>
</reference>
<dbReference type="Proteomes" id="UP001082899">
    <property type="component" value="Unassembled WGS sequence"/>
</dbReference>